<dbReference type="Pfam" id="PF07859">
    <property type="entry name" value="Abhydrolase_3"/>
    <property type="match status" value="1"/>
</dbReference>
<organism evidence="2 3">
    <name type="scientific">Cladobotryum mycophilum</name>
    <dbReference type="NCBI Taxonomy" id="491253"/>
    <lineage>
        <taxon>Eukaryota</taxon>
        <taxon>Fungi</taxon>
        <taxon>Dikarya</taxon>
        <taxon>Ascomycota</taxon>
        <taxon>Pezizomycotina</taxon>
        <taxon>Sordariomycetes</taxon>
        <taxon>Hypocreomycetidae</taxon>
        <taxon>Hypocreales</taxon>
        <taxon>Hypocreaceae</taxon>
        <taxon>Cladobotryum</taxon>
    </lineage>
</organism>
<feature type="domain" description="Alpha/beta hydrolase fold-3" evidence="1">
    <location>
        <begin position="92"/>
        <end position="309"/>
    </location>
</feature>
<dbReference type="InterPro" id="IPR050466">
    <property type="entry name" value="Carboxylest/Gibb_receptor"/>
</dbReference>
<dbReference type="InterPro" id="IPR013094">
    <property type="entry name" value="AB_hydrolase_3"/>
</dbReference>
<reference evidence="2 3" key="1">
    <citation type="submission" date="2024-01" db="EMBL/GenBank/DDBJ databases">
        <title>Complete genome of Cladobotryum mycophilum ATHUM6906.</title>
        <authorList>
            <person name="Christinaki A.C."/>
            <person name="Myridakis A.I."/>
            <person name="Kouvelis V.N."/>
        </authorList>
    </citation>
    <scope>NUCLEOTIDE SEQUENCE [LARGE SCALE GENOMIC DNA]</scope>
    <source>
        <strain evidence="2 3">ATHUM6906</strain>
    </source>
</reference>
<protein>
    <submittedName>
        <fullName evidence="2">Arylacetamide deacetylase-like 2</fullName>
    </submittedName>
</protein>
<dbReference type="SUPFAM" id="SSF53474">
    <property type="entry name" value="alpha/beta-Hydrolases"/>
    <property type="match status" value="1"/>
</dbReference>
<dbReference type="EMBL" id="JAVFKD010000012">
    <property type="protein sequence ID" value="KAK5992056.1"/>
    <property type="molecule type" value="Genomic_DNA"/>
</dbReference>
<dbReference type="Proteomes" id="UP001338125">
    <property type="component" value="Unassembled WGS sequence"/>
</dbReference>
<keyword evidence="3" id="KW-1185">Reference proteome</keyword>
<evidence type="ECO:0000313" key="3">
    <source>
        <dbReference type="Proteomes" id="UP001338125"/>
    </source>
</evidence>
<accession>A0ABR0SJN8</accession>
<dbReference type="Gene3D" id="3.40.50.1820">
    <property type="entry name" value="alpha/beta hydrolase"/>
    <property type="match status" value="1"/>
</dbReference>
<proteinExistence type="predicted"/>
<evidence type="ECO:0000313" key="2">
    <source>
        <dbReference type="EMBL" id="KAK5992056.1"/>
    </source>
</evidence>
<dbReference type="PANTHER" id="PTHR23024:SF584">
    <property type="entry name" value="FAMILY PROTEIN, PUTATIVE (AFU_ORTHOLOGUE AFUA_3G14530)-RELATED"/>
    <property type="match status" value="1"/>
</dbReference>
<sequence length="345" mass="39203">MALSILRTLHMWLRPSIIALFDPKIPWYLRWRTLCFQPVSLITYTIGIFPYLFSQEFTVEYLPISDDRSIRALVFRSSDGKGKGRKLRPLHVEVHGGAFIGGLAESNAAFDECVAKETGAVVVSITYRFAPEHGFPAAIDDVDATIRWIQENAVNRWGADPELMTVGGFSAGGHLVVAASQQERCHAPSSIAFKASVTFYAPLDLRVRPIDKPRPESFPKQDPLAFLLPLFDAYAIAARAKHMQDPRLNPTLTNRETLPERMLLIVPLIDILVSEQMAFAERVNEEDKRDGMKHRVEVMTEKEGFHGYLEAPDFAVKREVKDRAFTRGVEFLRETYARYGWAWEY</sequence>
<gene>
    <name evidence="2" type="ORF">PT974_05452</name>
</gene>
<dbReference type="PANTHER" id="PTHR23024">
    <property type="entry name" value="ARYLACETAMIDE DEACETYLASE"/>
    <property type="match status" value="1"/>
</dbReference>
<dbReference type="InterPro" id="IPR029058">
    <property type="entry name" value="AB_hydrolase_fold"/>
</dbReference>
<evidence type="ECO:0000259" key="1">
    <source>
        <dbReference type="Pfam" id="PF07859"/>
    </source>
</evidence>
<comment type="caution">
    <text evidence="2">The sequence shown here is derived from an EMBL/GenBank/DDBJ whole genome shotgun (WGS) entry which is preliminary data.</text>
</comment>
<name>A0ABR0SJN8_9HYPO</name>